<comment type="similarity">
    <text evidence="1">Belongs to the UPF0301 (AlgH) family.</text>
</comment>
<name>A0A4P7VZN9_9BACT</name>
<dbReference type="PANTHER" id="PTHR30327">
    <property type="entry name" value="UNCHARACTERIZED PROTEIN YQGE"/>
    <property type="match status" value="1"/>
</dbReference>
<gene>
    <name evidence="2" type="ORF">E7747_01250</name>
</gene>
<reference evidence="3" key="1">
    <citation type="submission" date="2019-02" db="EMBL/GenBank/DDBJ databases">
        <title>Isolation and identification of novel species under the genus Muribaculum.</title>
        <authorList>
            <person name="Miyake S."/>
            <person name="Ding Y."/>
            <person name="Low A."/>
            <person name="Soh M."/>
            <person name="Seedorf H."/>
        </authorList>
    </citation>
    <scope>NUCLEOTIDE SEQUENCE [LARGE SCALE GENOMIC DNA]</scope>
    <source>
        <strain evidence="3">H5</strain>
    </source>
</reference>
<evidence type="ECO:0000256" key="1">
    <source>
        <dbReference type="ARBA" id="ARBA00009600"/>
    </source>
</evidence>
<evidence type="ECO:0000313" key="3">
    <source>
        <dbReference type="Proteomes" id="UP000297149"/>
    </source>
</evidence>
<keyword evidence="3" id="KW-1185">Reference proteome</keyword>
<dbReference type="KEGG" id="ddb:E7747_01250"/>
<organism evidence="2 3">
    <name type="scientific">Duncaniella dubosii</name>
    <dbReference type="NCBI Taxonomy" id="2518971"/>
    <lineage>
        <taxon>Bacteria</taxon>
        <taxon>Pseudomonadati</taxon>
        <taxon>Bacteroidota</taxon>
        <taxon>Bacteroidia</taxon>
        <taxon>Bacteroidales</taxon>
        <taxon>Muribaculaceae</taxon>
        <taxon>Duncaniella</taxon>
    </lineage>
</organism>
<dbReference type="SUPFAM" id="SSF143456">
    <property type="entry name" value="VC0467-like"/>
    <property type="match status" value="1"/>
</dbReference>
<dbReference type="RefSeq" id="WP_136413582.1">
    <property type="nucleotide sequence ID" value="NZ_CP039396.1"/>
</dbReference>
<dbReference type="Proteomes" id="UP000297149">
    <property type="component" value="Chromosome"/>
</dbReference>
<dbReference type="Gene3D" id="3.40.1740.10">
    <property type="entry name" value="VC0467-like"/>
    <property type="match status" value="1"/>
</dbReference>
<protein>
    <submittedName>
        <fullName evidence="2">YqgE/AlgH family protein</fullName>
    </submittedName>
</protein>
<dbReference type="Pfam" id="PF02622">
    <property type="entry name" value="DUF179"/>
    <property type="match status" value="1"/>
</dbReference>
<dbReference type="EMBL" id="CP039396">
    <property type="protein sequence ID" value="QCD41046.1"/>
    <property type="molecule type" value="Genomic_DNA"/>
</dbReference>
<dbReference type="InterPro" id="IPR003774">
    <property type="entry name" value="AlgH-like"/>
</dbReference>
<dbReference type="GO" id="GO:0005829">
    <property type="term" value="C:cytosol"/>
    <property type="evidence" value="ECO:0007669"/>
    <property type="project" value="TreeGrafter"/>
</dbReference>
<accession>A0A4P7VZN9</accession>
<dbReference type="AlphaFoldDB" id="A0A4P7VZN9"/>
<proteinExistence type="inferred from homology"/>
<evidence type="ECO:0000313" key="2">
    <source>
        <dbReference type="EMBL" id="QCD41046.1"/>
    </source>
</evidence>
<sequence length="213" mass="24175">MIDFESLIFNIDIDTRCIPRPGSLLVAEPFLRERYFHHAVICLVDYEPKGSAMGIVLNNRTTYTLQDILPSVTATDAIPVYCGGPMSCDRLYFMHTLGGLIPDSREIIPGLYIGGDFDTVLSIVNDGYAVDGHIRFFLGYAVDGHIRFFLGYSGWDMEQLDGELLKNVWAVTEIPSIGRLLEGEEDSYWHNIVRAMGHKYRGWLYHPRNLHSN</sequence>
<dbReference type="PANTHER" id="PTHR30327:SF1">
    <property type="entry name" value="UPF0301 PROTEIN YQGE"/>
    <property type="match status" value="1"/>
</dbReference>